<organism evidence="12 13">
    <name type="scientific">Candolleomyces eurysporus</name>
    <dbReference type="NCBI Taxonomy" id="2828524"/>
    <lineage>
        <taxon>Eukaryota</taxon>
        <taxon>Fungi</taxon>
        <taxon>Dikarya</taxon>
        <taxon>Basidiomycota</taxon>
        <taxon>Agaricomycotina</taxon>
        <taxon>Agaricomycetes</taxon>
        <taxon>Agaricomycetidae</taxon>
        <taxon>Agaricales</taxon>
        <taxon>Agaricineae</taxon>
        <taxon>Psathyrellaceae</taxon>
        <taxon>Candolleomyces</taxon>
    </lineage>
</organism>
<dbReference type="GO" id="GO:0046872">
    <property type="term" value="F:metal ion binding"/>
    <property type="evidence" value="ECO:0007669"/>
    <property type="project" value="UniProtKB-UniRule"/>
</dbReference>
<dbReference type="SUPFAM" id="SSF52743">
    <property type="entry name" value="Subtilisin-like"/>
    <property type="match status" value="1"/>
</dbReference>
<evidence type="ECO:0000256" key="9">
    <source>
        <dbReference type="SAM" id="MobiDB-lite"/>
    </source>
</evidence>
<dbReference type="InterPro" id="IPR023828">
    <property type="entry name" value="Peptidase_S8_Ser-AS"/>
</dbReference>
<gene>
    <name evidence="12" type="ORF">H1R20_g6516</name>
</gene>
<dbReference type="Proteomes" id="UP001140091">
    <property type="component" value="Unassembled WGS sequence"/>
</dbReference>
<feature type="binding site" evidence="8">
    <location>
        <position position="469"/>
    </location>
    <ligand>
        <name>Ca(2+)</name>
        <dbReference type="ChEBI" id="CHEBI:29108"/>
    </ligand>
</feature>
<evidence type="ECO:0000256" key="2">
    <source>
        <dbReference type="ARBA" id="ARBA00022670"/>
    </source>
</evidence>
<dbReference type="CDD" id="cd04056">
    <property type="entry name" value="Peptidases_S53"/>
    <property type="match status" value="1"/>
</dbReference>
<keyword evidence="5" id="KW-0720">Serine protease</keyword>
<dbReference type="PROSITE" id="PS00138">
    <property type="entry name" value="SUBTILASE_SER"/>
    <property type="match status" value="1"/>
</dbReference>
<keyword evidence="2" id="KW-0645">Protease</keyword>
<dbReference type="Pfam" id="PF09286">
    <property type="entry name" value="Pro-kuma_activ"/>
    <property type="match status" value="1"/>
</dbReference>
<dbReference type="AlphaFoldDB" id="A0A9W8MIT3"/>
<keyword evidence="10" id="KW-0732">Signal</keyword>
<dbReference type="CDD" id="cd11377">
    <property type="entry name" value="Pro-peptidase_S53"/>
    <property type="match status" value="1"/>
</dbReference>
<keyword evidence="7" id="KW-0865">Zymogen</keyword>
<feature type="binding site" evidence="8">
    <location>
        <position position="488"/>
    </location>
    <ligand>
        <name>Ca(2+)</name>
        <dbReference type="ChEBI" id="CHEBI:29108"/>
    </ligand>
</feature>
<keyword evidence="13" id="KW-1185">Reference proteome</keyword>
<dbReference type="InterPro" id="IPR036852">
    <property type="entry name" value="Peptidase_S8/S53_dom_sf"/>
</dbReference>
<comment type="cofactor">
    <cofactor evidence="8">
        <name>Ca(2+)</name>
        <dbReference type="ChEBI" id="CHEBI:29108"/>
    </cofactor>
    <text evidence="8">Binds 1 Ca(2+) ion per subunit.</text>
</comment>
<dbReference type="InterPro" id="IPR050819">
    <property type="entry name" value="Tripeptidyl-peptidase_I"/>
</dbReference>
<dbReference type="Gene3D" id="3.40.50.200">
    <property type="entry name" value="Peptidase S8/S53 domain"/>
    <property type="match status" value="2"/>
</dbReference>
<evidence type="ECO:0000313" key="13">
    <source>
        <dbReference type="Proteomes" id="UP001140091"/>
    </source>
</evidence>
<comment type="caution">
    <text evidence="8">Lacks conserved residue(s) required for the propagation of feature annotation.</text>
</comment>
<evidence type="ECO:0000256" key="8">
    <source>
        <dbReference type="PROSITE-ProRule" id="PRU01032"/>
    </source>
</evidence>
<keyword evidence="6 8" id="KW-0106">Calcium</keyword>
<dbReference type="PANTHER" id="PTHR14218">
    <property type="entry name" value="PROTEASE S8 TRIPEPTIDYL PEPTIDASE I CLN2"/>
    <property type="match status" value="1"/>
</dbReference>
<reference evidence="12" key="1">
    <citation type="submission" date="2022-06" db="EMBL/GenBank/DDBJ databases">
        <title>Genome Sequence of Candolleomyces eurysporus.</title>
        <authorList>
            <person name="Buettner E."/>
        </authorList>
    </citation>
    <scope>NUCLEOTIDE SEQUENCE</scope>
    <source>
        <strain evidence="12">VTCC 930004</strain>
    </source>
</reference>
<sequence length="507" mass="55053">MRPAFGALVLALCSSLVASLPSATPGYRVKESVAPPRGWTKGDEPAADHVIVLRIGLPQHNFNVLEQHLFEVSDPDHARYGEYLSKEKVEELVAPHPSSLEAVNKWLASYGLEETDLARSPAKDWVTIKVPVKTVEKMLDTKYNVWKHTASGDVLVRTTSYSLPAELYDYIDVIQPTTMFGRLRTARSTIVWNDDEDLSSAAAAKVGAITDTASGAVVDASCNRTITIKCLQQLYNAEGYTPLATVKNSIGITGYLEQFANIQDLQSFYTDQRPDALNTSFNFVSVNGGINDQNLTLSGAEAALDVQFAFGLSYPVNSTFWSTAGRPPFTPDDRTPTNTNDVTSVGGTQSVPEVAVSRFFSGGGFSDYFPRPSYQERAVKKFLSTLPKGLYKDLYNPEGRGFPDVAAQGDRYRIFLRGVVRSIGGTSASSPTFAGIVALLNDHRLRSHRPPLGFLNPLLYTRGLAGFNDITSGKNPGCGTEGFNATAGWDPVTGLGTPNFGKLKDLL</sequence>
<evidence type="ECO:0000256" key="1">
    <source>
        <dbReference type="ARBA" id="ARBA00004239"/>
    </source>
</evidence>
<evidence type="ECO:0000256" key="5">
    <source>
        <dbReference type="ARBA" id="ARBA00022825"/>
    </source>
</evidence>
<evidence type="ECO:0000256" key="7">
    <source>
        <dbReference type="ARBA" id="ARBA00023145"/>
    </source>
</evidence>
<dbReference type="SMART" id="SM00944">
    <property type="entry name" value="Pro-kuma_activ"/>
    <property type="match status" value="1"/>
</dbReference>
<feature type="domain" description="Peptidase S53" evidence="11">
    <location>
        <begin position="133"/>
        <end position="507"/>
    </location>
</feature>
<dbReference type="PROSITE" id="PS51695">
    <property type="entry name" value="SEDOLISIN"/>
    <property type="match status" value="1"/>
</dbReference>
<dbReference type="GO" id="GO:0006508">
    <property type="term" value="P:proteolysis"/>
    <property type="evidence" value="ECO:0007669"/>
    <property type="project" value="UniProtKB-KW"/>
</dbReference>
<dbReference type="InterPro" id="IPR030400">
    <property type="entry name" value="Sedolisin_dom"/>
</dbReference>
<dbReference type="GO" id="GO:0008240">
    <property type="term" value="F:tripeptidyl-peptidase activity"/>
    <property type="evidence" value="ECO:0007669"/>
    <property type="project" value="TreeGrafter"/>
</dbReference>
<protein>
    <recommendedName>
        <fullName evidence="11">Peptidase S53 domain-containing protein</fullName>
    </recommendedName>
</protein>
<evidence type="ECO:0000313" key="12">
    <source>
        <dbReference type="EMBL" id="KAJ2930578.1"/>
    </source>
</evidence>
<name>A0A9W8MIT3_9AGAR</name>
<evidence type="ECO:0000256" key="4">
    <source>
        <dbReference type="ARBA" id="ARBA00022801"/>
    </source>
</evidence>
<feature type="non-terminal residue" evidence="12">
    <location>
        <position position="507"/>
    </location>
</feature>
<feature type="binding site" evidence="8">
    <location>
        <position position="490"/>
    </location>
    <ligand>
        <name>Ca(2+)</name>
        <dbReference type="ChEBI" id="CHEBI:29108"/>
    </ligand>
</feature>
<dbReference type="GO" id="GO:0004252">
    <property type="term" value="F:serine-type endopeptidase activity"/>
    <property type="evidence" value="ECO:0007669"/>
    <property type="project" value="InterPro"/>
</dbReference>
<evidence type="ECO:0000256" key="10">
    <source>
        <dbReference type="SAM" id="SignalP"/>
    </source>
</evidence>
<evidence type="ECO:0000256" key="3">
    <source>
        <dbReference type="ARBA" id="ARBA00022723"/>
    </source>
</evidence>
<comment type="subcellular location">
    <subcellularLocation>
        <location evidence="1">Secreted</location>
        <location evidence="1">Extracellular space</location>
    </subcellularLocation>
</comment>
<evidence type="ECO:0000256" key="6">
    <source>
        <dbReference type="ARBA" id="ARBA00022837"/>
    </source>
</evidence>
<dbReference type="PANTHER" id="PTHR14218:SF15">
    <property type="entry name" value="TRIPEPTIDYL-PEPTIDASE 1"/>
    <property type="match status" value="1"/>
</dbReference>
<feature type="region of interest" description="Disordered" evidence="9">
    <location>
        <begin position="326"/>
        <end position="347"/>
    </location>
</feature>
<dbReference type="SUPFAM" id="SSF54897">
    <property type="entry name" value="Protease propeptides/inhibitors"/>
    <property type="match status" value="1"/>
</dbReference>
<dbReference type="InterPro" id="IPR015366">
    <property type="entry name" value="S53_propep"/>
</dbReference>
<evidence type="ECO:0000259" key="11">
    <source>
        <dbReference type="PROSITE" id="PS51695"/>
    </source>
</evidence>
<dbReference type="EMBL" id="JANBPK010000830">
    <property type="protein sequence ID" value="KAJ2930578.1"/>
    <property type="molecule type" value="Genomic_DNA"/>
</dbReference>
<accession>A0A9W8MIT3</accession>
<feature type="chain" id="PRO_5040874212" description="Peptidase S53 domain-containing protein" evidence="10">
    <location>
        <begin position="20"/>
        <end position="507"/>
    </location>
</feature>
<keyword evidence="3 8" id="KW-0479">Metal-binding</keyword>
<feature type="binding site" evidence="8">
    <location>
        <position position="470"/>
    </location>
    <ligand>
        <name>Ca(2+)</name>
        <dbReference type="ChEBI" id="CHEBI:29108"/>
    </ligand>
</feature>
<keyword evidence="4" id="KW-0378">Hydrolase</keyword>
<dbReference type="OrthoDB" id="409122at2759"/>
<proteinExistence type="predicted"/>
<comment type="caution">
    <text evidence="12">The sequence shown here is derived from an EMBL/GenBank/DDBJ whole genome shotgun (WGS) entry which is preliminary data.</text>
</comment>
<dbReference type="GO" id="GO:0005576">
    <property type="term" value="C:extracellular region"/>
    <property type="evidence" value="ECO:0007669"/>
    <property type="project" value="UniProtKB-SubCell"/>
</dbReference>
<feature type="signal peptide" evidence="10">
    <location>
        <begin position="1"/>
        <end position="19"/>
    </location>
</feature>